<comment type="caution">
    <text evidence="9">The sequence shown here is derived from an EMBL/GenBank/DDBJ whole genome shotgun (WGS) entry which is preliminary data.</text>
</comment>
<feature type="transmembrane region" description="Helical" evidence="7">
    <location>
        <begin position="62"/>
        <end position="80"/>
    </location>
</feature>
<dbReference type="RefSeq" id="WP_291795684.1">
    <property type="nucleotide sequence ID" value="NZ_BAAAPZ010000004.1"/>
</dbReference>
<dbReference type="InterPro" id="IPR022764">
    <property type="entry name" value="Peptidase_S54_rhomboid_dom"/>
</dbReference>
<organism evidence="9 10">
    <name type="scientific">Brevibacterium salitolerans</name>
    <dbReference type="NCBI Taxonomy" id="1403566"/>
    <lineage>
        <taxon>Bacteria</taxon>
        <taxon>Bacillati</taxon>
        <taxon>Actinomycetota</taxon>
        <taxon>Actinomycetes</taxon>
        <taxon>Micrococcales</taxon>
        <taxon>Brevibacteriaceae</taxon>
        <taxon>Brevibacterium</taxon>
    </lineage>
</organism>
<dbReference type="EMBL" id="BAAAPZ010000004">
    <property type="protein sequence ID" value="GAA2095315.1"/>
    <property type="molecule type" value="Genomic_DNA"/>
</dbReference>
<dbReference type="Gene3D" id="1.20.1540.10">
    <property type="entry name" value="Rhomboid-like"/>
    <property type="match status" value="1"/>
</dbReference>
<dbReference type="InterPro" id="IPR035952">
    <property type="entry name" value="Rhomboid-like_sf"/>
</dbReference>
<feature type="transmembrane region" description="Helical" evidence="7">
    <location>
        <begin position="12"/>
        <end position="42"/>
    </location>
</feature>
<evidence type="ECO:0000256" key="2">
    <source>
        <dbReference type="ARBA" id="ARBA00009045"/>
    </source>
</evidence>
<reference evidence="9 10" key="1">
    <citation type="journal article" date="2019" name="Int. J. Syst. Evol. Microbiol.">
        <title>The Global Catalogue of Microorganisms (GCM) 10K type strain sequencing project: providing services to taxonomists for standard genome sequencing and annotation.</title>
        <authorList>
            <consortium name="The Broad Institute Genomics Platform"/>
            <consortium name="The Broad Institute Genome Sequencing Center for Infectious Disease"/>
            <person name="Wu L."/>
            <person name="Ma J."/>
        </authorList>
    </citation>
    <scope>NUCLEOTIDE SEQUENCE [LARGE SCALE GENOMIC DNA]</scope>
    <source>
        <strain evidence="9 10">JCM 15900</strain>
    </source>
</reference>
<dbReference type="SUPFAM" id="SSF144091">
    <property type="entry name" value="Rhomboid-like"/>
    <property type="match status" value="1"/>
</dbReference>
<protein>
    <recommendedName>
        <fullName evidence="8">Peptidase S54 rhomboid domain-containing protein</fullName>
    </recommendedName>
</protein>
<keyword evidence="5 7" id="KW-1133">Transmembrane helix</keyword>
<proteinExistence type="inferred from homology"/>
<dbReference type="PANTHER" id="PTHR43731:SF14">
    <property type="entry name" value="PRESENILIN-ASSOCIATED RHOMBOID-LIKE PROTEIN, MITOCHONDRIAL"/>
    <property type="match status" value="1"/>
</dbReference>
<comment type="similarity">
    <text evidence="2">Belongs to the peptidase S54 family.</text>
</comment>
<feature type="transmembrane region" description="Helical" evidence="7">
    <location>
        <begin position="114"/>
        <end position="134"/>
    </location>
</feature>
<keyword evidence="4" id="KW-0378">Hydrolase</keyword>
<feature type="transmembrane region" description="Helical" evidence="7">
    <location>
        <begin position="219"/>
        <end position="240"/>
    </location>
</feature>
<evidence type="ECO:0000256" key="3">
    <source>
        <dbReference type="ARBA" id="ARBA00022692"/>
    </source>
</evidence>
<evidence type="ECO:0000256" key="6">
    <source>
        <dbReference type="ARBA" id="ARBA00023136"/>
    </source>
</evidence>
<evidence type="ECO:0000256" key="5">
    <source>
        <dbReference type="ARBA" id="ARBA00022989"/>
    </source>
</evidence>
<sequence length="247" mass="25644">MRPGRWVGARTTQAIVVVTVACWLVGLIPGVPLASWLGFAPAVSVSEPWRALTVVLVHDSPSPLHLLFNMVGVLVFGSFLERALGPWRFLVVYALSALGGSAAVLLLASPFDPSWVTLHVGASGALFGLLGVVLTPTRRLDRNLGGALAFLVLNLVFSFVTPGVSWESHLGGLVVGFALGCAALLPRPRRTAAAAAHADAGTDGRVRGGAGAHAGVASLWFWPASLIVAGTLLLACWPHLRAAAMLG</sequence>
<dbReference type="InterPro" id="IPR050925">
    <property type="entry name" value="Rhomboid_protease_S54"/>
</dbReference>
<keyword evidence="10" id="KW-1185">Reference proteome</keyword>
<feature type="transmembrane region" description="Helical" evidence="7">
    <location>
        <begin position="146"/>
        <end position="164"/>
    </location>
</feature>
<dbReference type="Proteomes" id="UP001500984">
    <property type="component" value="Unassembled WGS sequence"/>
</dbReference>
<evidence type="ECO:0000313" key="10">
    <source>
        <dbReference type="Proteomes" id="UP001500984"/>
    </source>
</evidence>
<evidence type="ECO:0000313" key="9">
    <source>
        <dbReference type="EMBL" id="GAA2095315.1"/>
    </source>
</evidence>
<accession>A0ABN2WPX4</accession>
<keyword evidence="6 7" id="KW-0472">Membrane</keyword>
<dbReference type="Pfam" id="PF01694">
    <property type="entry name" value="Rhomboid"/>
    <property type="match status" value="1"/>
</dbReference>
<gene>
    <name evidence="9" type="ORF">GCM10009823_14840</name>
</gene>
<comment type="subcellular location">
    <subcellularLocation>
        <location evidence="1">Membrane</location>
        <topology evidence="1">Multi-pass membrane protein</topology>
    </subcellularLocation>
</comment>
<feature type="domain" description="Peptidase S54 rhomboid" evidence="8">
    <location>
        <begin position="47"/>
        <end position="182"/>
    </location>
</feature>
<feature type="transmembrane region" description="Helical" evidence="7">
    <location>
        <begin position="87"/>
        <end position="108"/>
    </location>
</feature>
<name>A0ABN2WPX4_9MICO</name>
<dbReference type="PANTHER" id="PTHR43731">
    <property type="entry name" value="RHOMBOID PROTEASE"/>
    <property type="match status" value="1"/>
</dbReference>
<keyword evidence="3 7" id="KW-0812">Transmembrane</keyword>
<evidence type="ECO:0000256" key="4">
    <source>
        <dbReference type="ARBA" id="ARBA00022801"/>
    </source>
</evidence>
<evidence type="ECO:0000259" key="8">
    <source>
        <dbReference type="Pfam" id="PF01694"/>
    </source>
</evidence>
<dbReference type="PROSITE" id="PS51257">
    <property type="entry name" value="PROKAR_LIPOPROTEIN"/>
    <property type="match status" value="1"/>
</dbReference>
<evidence type="ECO:0000256" key="7">
    <source>
        <dbReference type="SAM" id="Phobius"/>
    </source>
</evidence>
<evidence type="ECO:0000256" key="1">
    <source>
        <dbReference type="ARBA" id="ARBA00004141"/>
    </source>
</evidence>